<sequence length="312" mass="32826">MKAIILTDFGSVDNLVVTNVNTPAVSDNEVLIQVKAISVNPIDVKTRSGKGVSSLFNDQNPIILGWDVSGIVVESKSPLFKAGDDVFGMVNFPGFGKAYAQYVAAPASHLALKPGSISHAEAAAASLAALTAFQAVVSHANVQAGQRVLIHAAAGGVGHFAVQIAKELGAYVIGTSSAANKDFVLSLGADEHIDYKTQTIAGATQAIDFVLDTIGNENIDHSLDVMKPGATIISIPSGKNEAVKEKAEAKGMIGYPIRVQSNGEDMNQLANLLEQGKIRSHISQTFDFDEMRQAHIQIESGKTRGKIAVLVP</sequence>
<dbReference type="RefSeq" id="WP_248475113.1">
    <property type="nucleotide sequence ID" value="NZ_JALPRF010000001.1"/>
</dbReference>
<organism evidence="3 4">
    <name type="scientific">Spirosoma liriopis</name>
    <dbReference type="NCBI Taxonomy" id="2937440"/>
    <lineage>
        <taxon>Bacteria</taxon>
        <taxon>Pseudomonadati</taxon>
        <taxon>Bacteroidota</taxon>
        <taxon>Cytophagia</taxon>
        <taxon>Cytophagales</taxon>
        <taxon>Cytophagaceae</taxon>
        <taxon>Spirosoma</taxon>
    </lineage>
</organism>
<dbReference type="Pfam" id="PF08240">
    <property type="entry name" value="ADH_N"/>
    <property type="match status" value="1"/>
</dbReference>
<dbReference type="EMBL" id="JALPRF010000001">
    <property type="protein sequence ID" value="MCK8490233.1"/>
    <property type="molecule type" value="Genomic_DNA"/>
</dbReference>
<protein>
    <submittedName>
        <fullName evidence="3">NADP-dependent oxidoreductase</fullName>
    </submittedName>
</protein>
<dbReference type="PANTHER" id="PTHR11695:SF294">
    <property type="entry name" value="RETICULON-4-INTERACTING PROTEIN 1, MITOCHONDRIAL"/>
    <property type="match status" value="1"/>
</dbReference>
<dbReference type="InterPro" id="IPR002364">
    <property type="entry name" value="Quin_OxRdtase/zeta-crystal_CS"/>
</dbReference>
<evidence type="ECO:0000313" key="3">
    <source>
        <dbReference type="EMBL" id="MCK8490233.1"/>
    </source>
</evidence>
<comment type="caution">
    <text evidence="3">The sequence shown here is derived from an EMBL/GenBank/DDBJ whole genome shotgun (WGS) entry which is preliminary data.</text>
</comment>
<dbReference type="SUPFAM" id="SSF51735">
    <property type="entry name" value="NAD(P)-binding Rossmann-fold domains"/>
    <property type="match status" value="1"/>
</dbReference>
<evidence type="ECO:0000259" key="2">
    <source>
        <dbReference type="SMART" id="SM00829"/>
    </source>
</evidence>
<dbReference type="InterPro" id="IPR011032">
    <property type="entry name" value="GroES-like_sf"/>
</dbReference>
<dbReference type="Gene3D" id="3.40.50.720">
    <property type="entry name" value="NAD(P)-binding Rossmann-like Domain"/>
    <property type="match status" value="1"/>
</dbReference>
<accession>A0ABT0HDI9</accession>
<dbReference type="Gene3D" id="3.90.180.10">
    <property type="entry name" value="Medium-chain alcohol dehydrogenases, catalytic domain"/>
    <property type="match status" value="1"/>
</dbReference>
<evidence type="ECO:0000256" key="1">
    <source>
        <dbReference type="ARBA" id="ARBA00023002"/>
    </source>
</evidence>
<dbReference type="Proteomes" id="UP001202180">
    <property type="component" value="Unassembled WGS sequence"/>
</dbReference>
<proteinExistence type="predicted"/>
<dbReference type="CDD" id="cd05289">
    <property type="entry name" value="MDR_like_2"/>
    <property type="match status" value="1"/>
</dbReference>
<keyword evidence="4" id="KW-1185">Reference proteome</keyword>
<dbReference type="InterPro" id="IPR050700">
    <property type="entry name" value="YIM1/Zinc_Alcohol_DH_Fams"/>
</dbReference>
<dbReference type="InterPro" id="IPR036291">
    <property type="entry name" value="NAD(P)-bd_dom_sf"/>
</dbReference>
<reference evidence="3 4" key="1">
    <citation type="submission" date="2022-04" db="EMBL/GenBank/DDBJ databases">
        <title>Spirosoma sp. strain RP8 genome sequencing and assembly.</title>
        <authorList>
            <person name="Jung Y."/>
        </authorList>
    </citation>
    <scope>NUCLEOTIDE SEQUENCE [LARGE SCALE GENOMIC DNA]</scope>
    <source>
        <strain evidence="3 4">RP8</strain>
    </source>
</reference>
<keyword evidence="1" id="KW-0560">Oxidoreductase</keyword>
<dbReference type="InterPro" id="IPR013154">
    <property type="entry name" value="ADH-like_N"/>
</dbReference>
<feature type="domain" description="Enoyl reductase (ER)" evidence="2">
    <location>
        <begin position="10"/>
        <end position="309"/>
    </location>
</feature>
<gene>
    <name evidence="3" type="ORF">M0L20_00135</name>
</gene>
<evidence type="ECO:0000313" key="4">
    <source>
        <dbReference type="Proteomes" id="UP001202180"/>
    </source>
</evidence>
<name>A0ABT0HDI9_9BACT</name>
<dbReference type="PANTHER" id="PTHR11695">
    <property type="entry name" value="ALCOHOL DEHYDROGENASE RELATED"/>
    <property type="match status" value="1"/>
</dbReference>
<dbReference type="InterPro" id="IPR020843">
    <property type="entry name" value="ER"/>
</dbReference>
<dbReference type="Pfam" id="PF13602">
    <property type="entry name" value="ADH_zinc_N_2"/>
    <property type="match status" value="1"/>
</dbReference>
<dbReference type="PROSITE" id="PS01162">
    <property type="entry name" value="QOR_ZETA_CRYSTAL"/>
    <property type="match status" value="1"/>
</dbReference>
<dbReference type="SUPFAM" id="SSF50129">
    <property type="entry name" value="GroES-like"/>
    <property type="match status" value="1"/>
</dbReference>
<dbReference type="SMART" id="SM00829">
    <property type="entry name" value="PKS_ER"/>
    <property type="match status" value="1"/>
</dbReference>